<name>A0A1K2F848_STRAR</name>
<accession>A0A1K2F848</accession>
<keyword evidence="1" id="KW-0812">Transmembrane</keyword>
<organism evidence="2 3">
    <name type="scientific">Streptomyces atratus</name>
    <dbReference type="NCBI Taxonomy" id="1893"/>
    <lineage>
        <taxon>Bacteria</taxon>
        <taxon>Bacillati</taxon>
        <taxon>Actinomycetota</taxon>
        <taxon>Actinomycetes</taxon>
        <taxon>Kitasatosporales</taxon>
        <taxon>Streptomycetaceae</taxon>
        <taxon>Streptomyces</taxon>
    </lineage>
</organism>
<dbReference type="RefSeq" id="WP_072489121.1">
    <property type="nucleotide sequence ID" value="NZ_CP108276.1"/>
</dbReference>
<dbReference type="OrthoDB" id="4314184at2"/>
<sequence length="74" mass="8286">MRVAVFLLLVPVAALLSTVWLPFVNAPNVWLGMPSILTWSVGWVVALTPALGYVEYQRGRVERRREHLQNGGGR</sequence>
<reference evidence="2 3" key="1">
    <citation type="submission" date="2016-11" db="EMBL/GenBank/DDBJ databases">
        <authorList>
            <person name="Jaros S."/>
            <person name="Januszkiewicz K."/>
            <person name="Wedrychowicz H."/>
        </authorList>
    </citation>
    <scope>NUCLEOTIDE SEQUENCE [LARGE SCALE GENOMIC DNA]</scope>
    <source>
        <strain evidence="2 3">OK807</strain>
    </source>
</reference>
<feature type="transmembrane region" description="Helical" evidence="1">
    <location>
        <begin position="30"/>
        <end position="54"/>
    </location>
</feature>
<dbReference type="AlphaFoldDB" id="A0A1K2F848"/>
<evidence type="ECO:0008006" key="4">
    <source>
        <dbReference type="Google" id="ProtNLM"/>
    </source>
</evidence>
<keyword evidence="1" id="KW-1133">Transmembrane helix</keyword>
<protein>
    <recommendedName>
        <fullName evidence="4">DUF3311 domain-containing protein</fullName>
    </recommendedName>
</protein>
<evidence type="ECO:0000256" key="1">
    <source>
        <dbReference type="SAM" id="Phobius"/>
    </source>
</evidence>
<dbReference type="EMBL" id="FPJO01000035">
    <property type="protein sequence ID" value="SFY43336.1"/>
    <property type="molecule type" value="Genomic_DNA"/>
</dbReference>
<dbReference type="STRING" id="1893.SAMN02787144_103547"/>
<keyword evidence="1" id="KW-0472">Membrane</keyword>
<proteinExistence type="predicted"/>
<evidence type="ECO:0000313" key="3">
    <source>
        <dbReference type="Proteomes" id="UP000181909"/>
    </source>
</evidence>
<evidence type="ECO:0000313" key="2">
    <source>
        <dbReference type="EMBL" id="SFY43336.1"/>
    </source>
</evidence>
<gene>
    <name evidence="2" type="ORF">SAMN02787144_103547</name>
</gene>
<dbReference type="Proteomes" id="UP000181909">
    <property type="component" value="Unassembled WGS sequence"/>
</dbReference>